<gene>
    <name evidence="2" type="ORF">AARE701A_LOCUS7343</name>
</gene>
<keyword evidence="3" id="KW-1185">Reference proteome</keyword>
<dbReference type="Pfam" id="PF00646">
    <property type="entry name" value="F-box"/>
    <property type="match status" value="1"/>
</dbReference>
<proteinExistence type="predicted"/>
<dbReference type="InterPro" id="IPR001810">
    <property type="entry name" value="F-box_dom"/>
</dbReference>
<name>A0A8S1ZVA7_ARAAE</name>
<dbReference type="NCBIfam" id="TIGR01640">
    <property type="entry name" value="F_box_assoc_1"/>
    <property type="match status" value="1"/>
</dbReference>
<feature type="domain" description="F-box" evidence="1">
    <location>
        <begin position="11"/>
        <end position="57"/>
    </location>
</feature>
<accession>A0A8S1ZVA7</accession>
<reference evidence="2" key="1">
    <citation type="submission" date="2021-01" db="EMBL/GenBank/DDBJ databases">
        <authorList>
            <person name="Bezrukov I."/>
        </authorList>
    </citation>
    <scope>NUCLEOTIDE SEQUENCE</scope>
</reference>
<dbReference type="SMART" id="SM00256">
    <property type="entry name" value="FBOX"/>
    <property type="match status" value="1"/>
</dbReference>
<evidence type="ECO:0000313" key="3">
    <source>
        <dbReference type="Proteomes" id="UP000682877"/>
    </source>
</evidence>
<organism evidence="2 3">
    <name type="scientific">Arabidopsis arenosa</name>
    <name type="common">Sand rock-cress</name>
    <name type="synonym">Cardaminopsis arenosa</name>
    <dbReference type="NCBI Taxonomy" id="38785"/>
    <lineage>
        <taxon>Eukaryota</taxon>
        <taxon>Viridiplantae</taxon>
        <taxon>Streptophyta</taxon>
        <taxon>Embryophyta</taxon>
        <taxon>Tracheophyta</taxon>
        <taxon>Spermatophyta</taxon>
        <taxon>Magnoliopsida</taxon>
        <taxon>eudicotyledons</taxon>
        <taxon>Gunneridae</taxon>
        <taxon>Pentapetalae</taxon>
        <taxon>rosids</taxon>
        <taxon>malvids</taxon>
        <taxon>Brassicales</taxon>
        <taxon>Brassicaceae</taxon>
        <taxon>Camelineae</taxon>
        <taxon>Arabidopsis</taxon>
    </lineage>
</organism>
<dbReference type="InterPro" id="IPR006527">
    <property type="entry name" value="F-box-assoc_dom_typ1"/>
</dbReference>
<dbReference type="PANTHER" id="PTHR31672">
    <property type="entry name" value="BNACNNG10540D PROTEIN"/>
    <property type="match status" value="1"/>
</dbReference>
<dbReference type="Pfam" id="PF07734">
    <property type="entry name" value="FBA_1"/>
    <property type="match status" value="1"/>
</dbReference>
<dbReference type="PROSITE" id="PS50181">
    <property type="entry name" value="FBOX"/>
    <property type="match status" value="1"/>
</dbReference>
<evidence type="ECO:0000313" key="2">
    <source>
        <dbReference type="EMBL" id="CAE5967478.1"/>
    </source>
</evidence>
<dbReference type="InterPro" id="IPR050796">
    <property type="entry name" value="SCF_F-box_component"/>
</dbReference>
<dbReference type="Proteomes" id="UP000682877">
    <property type="component" value="Chromosome 3"/>
</dbReference>
<dbReference type="InterPro" id="IPR036047">
    <property type="entry name" value="F-box-like_dom_sf"/>
</dbReference>
<dbReference type="CDD" id="cd22157">
    <property type="entry name" value="F-box_AtFBW1-like"/>
    <property type="match status" value="1"/>
</dbReference>
<sequence>MLRKNKKLKGEDVHVTLPCELEEEILSRLPPLSLARFRSVCKQWNALCNENRFINNHFALARPQFIFITNSNIYSIEIIGLDGVDPTIKLRELPSSRTAYRELNLDYITITTCDGLLFCNYSDYPKVTALWNPWLKQVKWIECNDKYFDVSGVGYDNTRPEKVYKILGSFISSCKVEKVAIYECASHAFKSIDSFNEQCPLSQVKRFSVSLNGNLYWRTRIPHTLDFYIRSFDFSRDIFKHFCLLPCRENHFRDQLVLGVYKGDRLSLLKQCYVTRSVEIWVTKKKIDSNNNGTDEVVWIKLLTLPTSNLPNLYNKCYGISYFIYDKTTLIMCCGEDDGGTAFIYIVRRDLFKKIPIDSGVFRCCHCLYAPNFIPVPLDSDCKSNNFITFS</sequence>
<dbReference type="EMBL" id="LR999453">
    <property type="protein sequence ID" value="CAE5967478.1"/>
    <property type="molecule type" value="Genomic_DNA"/>
</dbReference>
<dbReference type="AlphaFoldDB" id="A0A8S1ZVA7"/>
<dbReference type="InterPro" id="IPR017451">
    <property type="entry name" value="F-box-assoc_interact_dom"/>
</dbReference>
<protein>
    <recommendedName>
        <fullName evidence="1">F-box domain-containing protein</fullName>
    </recommendedName>
</protein>
<dbReference type="Gene3D" id="1.20.1280.50">
    <property type="match status" value="1"/>
</dbReference>
<dbReference type="SUPFAM" id="SSF81383">
    <property type="entry name" value="F-box domain"/>
    <property type="match status" value="1"/>
</dbReference>
<dbReference type="PANTHER" id="PTHR31672:SF13">
    <property type="entry name" value="F-BOX PROTEIN CPR30-LIKE"/>
    <property type="match status" value="1"/>
</dbReference>
<evidence type="ECO:0000259" key="1">
    <source>
        <dbReference type="PROSITE" id="PS50181"/>
    </source>
</evidence>